<name>A0A4R7V236_9PSEU</name>
<dbReference type="Proteomes" id="UP000294927">
    <property type="component" value="Unassembled WGS sequence"/>
</dbReference>
<dbReference type="SUPFAM" id="SSF46894">
    <property type="entry name" value="C-terminal effector domain of the bipartite response regulators"/>
    <property type="match status" value="1"/>
</dbReference>
<dbReference type="InterPro" id="IPR041664">
    <property type="entry name" value="AAA_16"/>
</dbReference>
<dbReference type="Pfam" id="PF13191">
    <property type="entry name" value="AAA_16"/>
    <property type="match status" value="1"/>
</dbReference>
<dbReference type="GO" id="GO:0005524">
    <property type="term" value="F:ATP binding"/>
    <property type="evidence" value="ECO:0007669"/>
    <property type="project" value="UniProtKB-KW"/>
</dbReference>
<dbReference type="SUPFAM" id="SSF52540">
    <property type="entry name" value="P-loop containing nucleoside triphosphate hydrolases"/>
    <property type="match status" value="1"/>
</dbReference>
<dbReference type="InterPro" id="IPR027417">
    <property type="entry name" value="P-loop_NTPase"/>
</dbReference>
<keyword evidence="5" id="KW-1185">Reference proteome</keyword>
<dbReference type="PANTHER" id="PTHR16305:SF35">
    <property type="entry name" value="TRANSCRIPTIONAL ACTIVATOR DOMAIN"/>
    <property type="match status" value="1"/>
</dbReference>
<feature type="domain" description="HTH luxR-type" evidence="3">
    <location>
        <begin position="854"/>
        <end position="919"/>
    </location>
</feature>
<dbReference type="PANTHER" id="PTHR16305">
    <property type="entry name" value="TESTICULAR SOLUBLE ADENYLYL CYCLASE"/>
    <property type="match status" value="1"/>
</dbReference>
<evidence type="ECO:0000313" key="5">
    <source>
        <dbReference type="Proteomes" id="UP000294927"/>
    </source>
</evidence>
<dbReference type="GO" id="GO:0003677">
    <property type="term" value="F:DNA binding"/>
    <property type="evidence" value="ECO:0007669"/>
    <property type="project" value="InterPro"/>
</dbReference>
<dbReference type="CDD" id="cd06170">
    <property type="entry name" value="LuxR_C_like"/>
    <property type="match status" value="1"/>
</dbReference>
<sequence>MPELIGRRSELAVLGDALADAAAGSGRLVLVEGDAGVGKTRLVAEFADRAARDGATVLSGGCPQLEADIPYAAFDEALPGTFFTGRADRASEFRRVAETIAGAGRPVVLVLEDLHWADASTRDLLVFLQRALRHAPVLQIGTHRSGEVGGDHPVAGMVAELARQPHAERLRLGPLDPAETTALARGLLGVEPGREMVRVLLSRAEGNPFFTEELIAAWPARGGVPQTVREVVITRLARLTEGARELSRLASVIGRTVSHDLLAELAELSEVDIGGSVRDLVHHGQLVAGEDGYAFRHALIREAIYADLLPGERRTAHARVARLLAARPTPVAELAHHWDAAGEVDQALVASVRAGESASAAFAPAEAGAHYERALRRWREASAPEELTGLDLDTLLERAAAAASMASRNRRAVELTRERLALLDPEAFPERVALANAELAHRAWASADWPLARSANLRALELIPADSPERVAIMAHRAGLAMLSSRHRDALRFAHELLPEAEAAGDTFSYARGVMVLAISSIGTGHVEEGLTYLRRHLALANETRMPRLLGVNYANHPEALVWVDRPEEALTLAREGIARAAEFGFDFYLLLIVGNQVRALAELCRWDEALDAADDPVDQGADAFTRLPMDLARADLYLRRGDRASAAVLLATCADVLTGQDDVQHGTELSALQALLAAREGRWADARAAAGEGLRVAQSADNQHRAARVLAVGLRVEADAGLPDSPAHADALLSAGEAHLAAMAADGALLLARTRRYLALARAEHSRVAAPSPQAWAEVAEVAAHDRHLLGYARFRFAEAVLLTRGARQQAVTALAEASAVAASLKALPLAEDVRALAERARLTLPEVAPAPAGEDPDGLTAREAEVLALVGLGRTNAEIADELFISVKTASVHVSNILRKLGMRSRIQAAAVAQRRGLSP</sequence>
<dbReference type="GO" id="GO:0005737">
    <property type="term" value="C:cytoplasm"/>
    <property type="evidence" value="ECO:0007669"/>
    <property type="project" value="TreeGrafter"/>
</dbReference>
<keyword evidence="2" id="KW-0067">ATP-binding</keyword>
<dbReference type="SMART" id="SM00421">
    <property type="entry name" value="HTH_LUXR"/>
    <property type="match status" value="1"/>
</dbReference>
<evidence type="ECO:0000259" key="3">
    <source>
        <dbReference type="PROSITE" id="PS50043"/>
    </source>
</evidence>
<dbReference type="AlphaFoldDB" id="A0A4R7V236"/>
<dbReference type="InterPro" id="IPR016032">
    <property type="entry name" value="Sig_transdc_resp-reg_C-effctor"/>
</dbReference>
<dbReference type="EMBL" id="SOCP01000017">
    <property type="protein sequence ID" value="TDV42612.1"/>
    <property type="molecule type" value="Genomic_DNA"/>
</dbReference>
<dbReference type="PRINTS" id="PR00038">
    <property type="entry name" value="HTHLUXR"/>
</dbReference>
<dbReference type="Gene3D" id="3.40.50.300">
    <property type="entry name" value="P-loop containing nucleotide triphosphate hydrolases"/>
    <property type="match status" value="1"/>
</dbReference>
<dbReference type="InterPro" id="IPR036388">
    <property type="entry name" value="WH-like_DNA-bd_sf"/>
</dbReference>
<dbReference type="GO" id="GO:0004016">
    <property type="term" value="F:adenylate cyclase activity"/>
    <property type="evidence" value="ECO:0007669"/>
    <property type="project" value="TreeGrafter"/>
</dbReference>
<dbReference type="Gene3D" id="1.10.10.10">
    <property type="entry name" value="Winged helix-like DNA-binding domain superfamily/Winged helix DNA-binding domain"/>
    <property type="match status" value="1"/>
</dbReference>
<evidence type="ECO:0000256" key="1">
    <source>
        <dbReference type="ARBA" id="ARBA00022741"/>
    </source>
</evidence>
<accession>A0A4R7V236</accession>
<dbReference type="PROSITE" id="PS50043">
    <property type="entry name" value="HTH_LUXR_2"/>
    <property type="match status" value="1"/>
</dbReference>
<protein>
    <submittedName>
        <fullName evidence="4">AAA ATPase-like protein</fullName>
    </submittedName>
</protein>
<comment type="caution">
    <text evidence="4">The sequence shown here is derived from an EMBL/GenBank/DDBJ whole genome shotgun (WGS) entry which is preliminary data.</text>
</comment>
<keyword evidence="1" id="KW-0547">Nucleotide-binding</keyword>
<dbReference type="GO" id="GO:0006355">
    <property type="term" value="P:regulation of DNA-templated transcription"/>
    <property type="evidence" value="ECO:0007669"/>
    <property type="project" value="InterPro"/>
</dbReference>
<proteinExistence type="predicted"/>
<organism evidence="4 5">
    <name type="scientific">Actinophytocola oryzae</name>
    <dbReference type="NCBI Taxonomy" id="502181"/>
    <lineage>
        <taxon>Bacteria</taxon>
        <taxon>Bacillati</taxon>
        <taxon>Actinomycetota</taxon>
        <taxon>Actinomycetes</taxon>
        <taxon>Pseudonocardiales</taxon>
        <taxon>Pseudonocardiaceae</taxon>
    </lineage>
</organism>
<dbReference type="InterPro" id="IPR000792">
    <property type="entry name" value="Tscrpt_reg_LuxR_C"/>
</dbReference>
<evidence type="ECO:0000313" key="4">
    <source>
        <dbReference type="EMBL" id="TDV42612.1"/>
    </source>
</evidence>
<reference evidence="4 5" key="1">
    <citation type="submission" date="2019-03" db="EMBL/GenBank/DDBJ databases">
        <title>Genomic Encyclopedia of Archaeal and Bacterial Type Strains, Phase II (KMG-II): from individual species to whole genera.</title>
        <authorList>
            <person name="Goeker M."/>
        </authorList>
    </citation>
    <scope>NUCLEOTIDE SEQUENCE [LARGE SCALE GENOMIC DNA]</scope>
    <source>
        <strain evidence="4 5">DSM 45499</strain>
    </source>
</reference>
<gene>
    <name evidence="4" type="ORF">CLV71_11782</name>
</gene>
<evidence type="ECO:0000256" key="2">
    <source>
        <dbReference type="ARBA" id="ARBA00022840"/>
    </source>
</evidence>
<dbReference type="Pfam" id="PF00196">
    <property type="entry name" value="GerE"/>
    <property type="match status" value="1"/>
</dbReference>